<gene>
    <name evidence="1" type="ORF">HY221_00725</name>
</gene>
<protein>
    <submittedName>
        <fullName evidence="1">Uncharacterized protein</fullName>
    </submittedName>
</protein>
<comment type="caution">
    <text evidence="1">The sequence shown here is derived from an EMBL/GenBank/DDBJ whole genome shotgun (WGS) entry which is preliminary data.</text>
</comment>
<sequence length="128" mass="14297">MMKIPHEQLKERLKAVTGRRVNVEDVLLEAEKANILQTTRNLFDMNLGPDTSPKLVSRYVDEGRLNFIVAIDDLDKDASGKRPFLVYDPAHRDFRSIEALYDEAITGGGSEPPAGFEQNVLDAIKKAA</sequence>
<dbReference type="AlphaFoldDB" id="A0A932R1C8"/>
<dbReference type="EMBL" id="JACQCR010000015">
    <property type="protein sequence ID" value="MBI3630846.1"/>
    <property type="molecule type" value="Genomic_DNA"/>
</dbReference>
<accession>A0A932R1C8</accession>
<reference evidence="1" key="1">
    <citation type="submission" date="2020-07" db="EMBL/GenBank/DDBJ databases">
        <title>Huge and variable diversity of episymbiotic CPR bacteria and DPANN archaea in groundwater ecosystems.</title>
        <authorList>
            <person name="He C.Y."/>
            <person name="Keren R."/>
            <person name="Whittaker M."/>
            <person name="Farag I.F."/>
            <person name="Doudna J."/>
            <person name="Cate J.H.D."/>
            <person name="Banfield J.F."/>
        </authorList>
    </citation>
    <scope>NUCLEOTIDE SEQUENCE</scope>
    <source>
        <strain evidence="1">NC_groundwater_973_Pr1_S-0.2um_54_13</strain>
    </source>
</reference>
<name>A0A932R1C8_9BACT</name>
<dbReference type="Proteomes" id="UP000753196">
    <property type="component" value="Unassembled WGS sequence"/>
</dbReference>
<organism evidence="1 2">
    <name type="scientific">Candidatus Sungiibacteriota bacterium</name>
    <dbReference type="NCBI Taxonomy" id="2750080"/>
    <lineage>
        <taxon>Bacteria</taxon>
        <taxon>Candidatus Sungiibacteriota</taxon>
    </lineage>
</organism>
<proteinExistence type="predicted"/>
<evidence type="ECO:0000313" key="1">
    <source>
        <dbReference type="EMBL" id="MBI3630846.1"/>
    </source>
</evidence>
<evidence type="ECO:0000313" key="2">
    <source>
        <dbReference type="Proteomes" id="UP000753196"/>
    </source>
</evidence>